<gene>
    <name evidence="1" type="ORF">BJG266_LOCUS39719</name>
    <name evidence="2" type="ORF">QVE165_LOCUS56607</name>
</gene>
<proteinExistence type="predicted"/>
<evidence type="ECO:0000313" key="1">
    <source>
        <dbReference type="EMBL" id="CAF1437940.1"/>
    </source>
</evidence>
<dbReference type="EMBL" id="CAJNOI010001769">
    <property type="protein sequence ID" value="CAF1437940.1"/>
    <property type="molecule type" value="Genomic_DNA"/>
</dbReference>
<name>A0A816CN47_9BILA</name>
<dbReference type="OrthoDB" id="9987559at2759"/>
<dbReference type="Proteomes" id="UP000663877">
    <property type="component" value="Unassembled WGS sequence"/>
</dbReference>
<sequence length="360" mass="41159">MDNSISVNQQQQQQATDNFDILTGTAITSDSTVSWRKKRQPSKKFLFICCDPDINRREELKKAVQSLKQSIPCALSTNDFDECEQWLISYHGPKRISLIISNKFGKQIMPKIHDLPWISAIYVYCTNRKIHTKWTNDYPKVHGVMSDVNELIKTLSMDLKISKCPKNLNTQDLLGKLSFSRGESSHKKYIKTTRKESQGDDLSEFQFAVINIRKRLDAPASAMLQSLKALTGNSILIIDDISTVDFDELDKKTTFLFVSSEFDVTMERALEHTKAIFVLEDDISKVDYQHRFGSGDDLIYQLADEIYRCYQQEAEQCSISGDVKAAEIKRNISNKMHEELDKAYNSVLKNNIIITTSIDA</sequence>
<evidence type="ECO:0000313" key="3">
    <source>
        <dbReference type="Proteomes" id="UP000663832"/>
    </source>
</evidence>
<dbReference type="Proteomes" id="UP000663832">
    <property type="component" value="Unassembled WGS sequence"/>
</dbReference>
<dbReference type="EMBL" id="CAJNOM010002098">
    <property type="protein sequence ID" value="CAF1626595.1"/>
    <property type="molecule type" value="Genomic_DNA"/>
</dbReference>
<organism evidence="2 3">
    <name type="scientific">Adineta steineri</name>
    <dbReference type="NCBI Taxonomy" id="433720"/>
    <lineage>
        <taxon>Eukaryota</taxon>
        <taxon>Metazoa</taxon>
        <taxon>Spiralia</taxon>
        <taxon>Gnathifera</taxon>
        <taxon>Rotifera</taxon>
        <taxon>Eurotatoria</taxon>
        <taxon>Bdelloidea</taxon>
        <taxon>Adinetida</taxon>
        <taxon>Adinetidae</taxon>
        <taxon>Adineta</taxon>
    </lineage>
</organism>
<protein>
    <submittedName>
        <fullName evidence="2">Uncharacterized protein</fullName>
    </submittedName>
</protein>
<evidence type="ECO:0000313" key="2">
    <source>
        <dbReference type="EMBL" id="CAF1626595.1"/>
    </source>
</evidence>
<comment type="caution">
    <text evidence="2">The sequence shown here is derived from an EMBL/GenBank/DDBJ whole genome shotgun (WGS) entry which is preliminary data.</text>
</comment>
<keyword evidence="3" id="KW-1185">Reference proteome</keyword>
<reference evidence="2" key="1">
    <citation type="submission" date="2021-02" db="EMBL/GenBank/DDBJ databases">
        <authorList>
            <person name="Nowell W R."/>
        </authorList>
    </citation>
    <scope>NUCLEOTIDE SEQUENCE</scope>
</reference>
<dbReference type="AlphaFoldDB" id="A0A816CN47"/>
<accession>A0A816CN47</accession>